<dbReference type="InterPro" id="IPR012551">
    <property type="entry name" value="DUF1707_SHOCT-like"/>
</dbReference>
<dbReference type="PANTHER" id="PTHR40763:SF5">
    <property type="entry name" value="MEMBRANE PROTEIN"/>
    <property type="match status" value="1"/>
</dbReference>
<proteinExistence type="predicted"/>
<dbReference type="Pfam" id="PF08044">
    <property type="entry name" value="DUF1707"/>
    <property type="match status" value="1"/>
</dbReference>
<accession>A0AA45L2D2</accession>
<organism evidence="2 3">
    <name type="scientific">Actinosynnema pretiosum subsp. pretiosum</name>
    <dbReference type="NCBI Taxonomy" id="103721"/>
    <lineage>
        <taxon>Bacteria</taxon>
        <taxon>Bacillati</taxon>
        <taxon>Actinomycetota</taxon>
        <taxon>Actinomycetes</taxon>
        <taxon>Pseudonocardiales</taxon>
        <taxon>Pseudonocardiaceae</taxon>
        <taxon>Actinosynnema</taxon>
    </lineage>
</organism>
<dbReference type="Proteomes" id="UP000677152">
    <property type="component" value="Chromosome"/>
</dbReference>
<sequence length="200" mass="22036">MTDPKQLRVSDAEREHVVGLLQKAIGRGLITLDEFSERTDQALASRTRGELNAVLVDLPGMVSSEAPVEDVAVDPRFAGSPKERLELKSTMSHVQRKGQWSVPRTIVVHNRMGNTELDFREAHLPHPVVTIDLDVFAGSVRVLVPEGSSVNTDDLRLSASGMQDKVRVESGGRPHFVVKGNVKAGTVEIKVKRKFSFRHA</sequence>
<protein>
    <submittedName>
        <fullName evidence="2">DUF1707 and DUF2154 domain-containing protein</fullName>
    </submittedName>
</protein>
<dbReference type="PANTHER" id="PTHR40763">
    <property type="entry name" value="MEMBRANE PROTEIN-RELATED"/>
    <property type="match status" value="1"/>
</dbReference>
<feature type="domain" description="DUF1707" evidence="1">
    <location>
        <begin position="7"/>
        <end position="59"/>
    </location>
</feature>
<gene>
    <name evidence="2" type="ORF">KCV87_20680</name>
</gene>
<evidence type="ECO:0000313" key="2">
    <source>
        <dbReference type="EMBL" id="QUF01940.1"/>
    </source>
</evidence>
<dbReference type="EMBL" id="CP073249">
    <property type="protein sequence ID" value="QUF01940.1"/>
    <property type="molecule type" value="Genomic_DNA"/>
</dbReference>
<name>A0AA45L2D2_9PSEU</name>
<evidence type="ECO:0000313" key="3">
    <source>
        <dbReference type="Proteomes" id="UP000677152"/>
    </source>
</evidence>
<reference evidence="2" key="1">
    <citation type="submission" date="2021-04" db="EMBL/GenBank/DDBJ databases">
        <title>Genomic sequence of Actinosynnema pretiosum subsp. pretiosum ATCC 31280 (C-14919).</title>
        <authorList>
            <person name="Bai L."/>
            <person name="Wang X."/>
            <person name="Xiao Y."/>
        </authorList>
    </citation>
    <scope>NUCLEOTIDE SEQUENCE</scope>
    <source>
        <strain evidence="2">ATCC 31280</strain>
    </source>
</reference>
<dbReference type="AlphaFoldDB" id="A0AA45L2D2"/>
<evidence type="ECO:0000259" key="1">
    <source>
        <dbReference type="Pfam" id="PF08044"/>
    </source>
</evidence>